<keyword evidence="1" id="KW-0472">Membrane</keyword>
<keyword evidence="1" id="KW-1133">Transmembrane helix</keyword>
<feature type="transmembrane region" description="Helical" evidence="1">
    <location>
        <begin position="44"/>
        <end position="65"/>
    </location>
</feature>
<dbReference type="EMBL" id="JADGJH010000301">
    <property type="protein sequence ID" value="KAJ3131338.1"/>
    <property type="molecule type" value="Genomic_DNA"/>
</dbReference>
<accession>A0AAD5XG51</accession>
<protein>
    <submittedName>
        <fullName evidence="2">Uncharacterized protein</fullName>
    </submittedName>
</protein>
<organism evidence="2 3">
    <name type="scientific">Physocladia obscura</name>
    <dbReference type="NCBI Taxonomy" id="109957"/>
    <lineage>
        <taxon>Eukaryota</taxon>
        <taxon>Fungi</taxon>
        <taxon>Fungi incertae sedis</taxon>
        <taxon>Chytridiomycota</taxon>
        <taxon>Chytridiomycota incertae sedis</taxon>
        <taxon>Chytridiomycetes</taxon>
        <taxon>Chytridiales</taxon>
        <taxon>Chytriomycetaceae</taxon>
        <taxon>Physocladia</taxon>
    </lineage>
</organism>
<proteinExistence type="predicted"/>
<sequence>MIAALTAALNPAQQAELATLSEAQIVTLLTAPARFMSEAQLLTALLYIYAMGVVLNGAVLFAAAFDRKRLLRSSMDRLTFALISM</sequence>
<feature type="non-terminal residue" evidence="2">
    <location>
        <position position="85"/>
    </location>
</feature>
<evidence type="ECO:0000313" key="3">
    <source>
        <dbReference type="Proteomes" id="UP001211907"/>
    </source>
</evidence>
<name>A0AAD5XG51_9FUNG</name>
<reference evidence="2" key="1">
    <citation type="submission" date="2020-05" db="EMBL/GenBank/DDBJ databases">
        <title>Phylogenomic resolution of chytrid fungi.</title>
        <authorList>
            <person name="Stajich J.E."/>
            <person name="Amses K."/>
            <person name="Simmons R."/>
            <person name="Seto K."/>
            <person name="Myers J."/>
            <person name="Bonds A."/>
            <person name="Quandt C.A."/>
            <person name="Barry K."/>
            <person name="Liu P."/>
            <person name="Grigoriev I."/>
            <person name="Longcore J.E."/>
            <person name="James T.Y."/>
        </authorList>
    </citation>
    <scope>NUCLEOTIDE SEQUENCE</scope>
    <source>
        <strain evidence="2">JEL0513</strain>
    </source>
</reference>
<dbReference type="AlphaFoldDB" id="A0AAD5XG51"/>
<keyword evidence="1" id="KW-0812">Transmembrane</keyword>
<dbReference type="Proteomes" id="UP001211907">
    <property type="component" value="Unassembled WGS sequence"/>
</dbReference>
<comment type="caution">
    <text evidence="2">The sequence shown here is derived from an EMBL/GenBank/DDBJ whole genome shotgun (WGS) entry which is preliminary data.</text>
</comment>
<keyword evidence="3" id="KW-1185">Reference proteome</keyword>
<evidence type="ECO:0000313" key="2">
    <source>
        <dbReference type="EMBL" id="KAJ3131338.1"/>
    </source>
</evidence>
<evidence type="ECO:0000256" key="1">
    <source>
        <dbReference type="SAM" id="Phobius"/>
    </source>
</evidence>
<gene>
    <name evidence="2" type="ORF">HK100_006505</name>
</gene>